<sequence>MASISTAITTSAPTVALAQGQRRILALQAQPKVLRAFLKPSKARQALTFSPRAAATDVVQVRMPFDTELGRIAAEFQAASGPKERAGLLLKFADRLPHLPAEQRTNANRVMGCTAQVWVNAEMDSNGRVHFAADSDSELTRGLAAILVEALSGLTPEGVLQVEPEALSELQLGPAVLTPSRNNGFLNMLEAMRKRTRALSGGPMPSFPSLKISATDITPQGTFAEAQAQFLRPDPAQVDRLVKVLSERRIGVVAHFYMDPEVQGVLAAAQARWPHIHISDSLVMADSAVEMAEGGCQAVTVLGVDFMSENVRAILDEAGYKDVQVYRMAEADIGCSLAEAAEAPAYADYLAAAAAEAAPALHVVYINTSLRTKALAHAVVPTITCTSSNVVATVLQAFAQVPDIHVYYGPDTYMGRNLAVMLRSVSQLSDQEISALHPAHDRASVKALLPRLHCFQEGTCVVHHLFGAEVSEMVKAAYGDAFLTAHLEVPGEMFALAMEAKKRGMGVVGSTQNILDFIAAKLKDAVERPFPDTLQVVLGTESGMVTAIVRKVQAMLQASGREDIAMEIVFPVASEAITTESTGHPGAAQNSNGNGVVLPGGLPVVPGPAGGEGCSAEGGCASCPYMKMNSLDALMSVCAKVGTPGEALLEAYRPRAYAEQVNGRSLAAAGCEPILHMRGFQATKQLPPALEADILSRKSLA</sequence>
<dbReference type="InterPro" id="IPR036094">
    <property type="entry name" value="NadA_sf"/>
</dbReference>
<comment type="cofactor">
    <cofactor evidence="1">
        <name>[4Fe-4S] cluster</name>
        <dbReference type="ChEBI" id="CHEBI:49883"/>
    </cofactor>
</comment>
<evidence type="ECO:0000313" key="12">
    <source>
        <dbReference type="Proteomes" id="UP001314263"/>
    </source>
</evidence>
<dbReference type="GO" id="GO:0051539">
    <property type="term" value="F:4 iron, 4 sulfur cluster binding"/>
    <property type="evidence" value="ECO:0007669"/>
    <property type="project" value="UniProtKB-KW"/>
</dbReference>
<keyword evidence="4" id="KW-0004">4Fe-4S</keyword>
<keyword evidence="8" id="KW-0408">Iron</keyword>
<evidence type="ECO:0000256" key="7">
    <source>
        <dbReference type="ARBA" id="ARBA00022723"/>
    </source>
</evidence>
<dbReference type="PANTHER" id="PTHR30573:SF0">
    <property type="entry name" value="QUINOLINATE SYNTHASE, CHLOROPLASTIC"/>
    <property type="match status" value="1"/>
</dbReference>
<evidence type="ECO:0000256" key="9">
    <source>
        <dbReference type="ARBA" id="ARBA00023014"/>
    </source>
</evidence>
<dbReference type="GO" id="GO:0046872">
    <property type="term" value="F:metal ion binding"/>
    <property type="evidence" value="ECO:0007669"/>
    <property type="project" value="UniProtKB-KW"/>
</dbReference>
<dbReference type="EC" id="2.5.1.72" evidence="3"/>
<dbReference type="AlphaFoldDB" id="A0AAV1I7N3"/>
<dbReference type="SUPFAM" id="SSF142754">
    <property type="entry name" value="NadA-like"/>
    <property type="match status" value="1"/>
</dbReference>
<dbReference type="PANTHER" id="PTHR30573">
    <property type="entry name" value="QUINOLINATE SYNTHETASE A"/>
    <property type="match status" value="1"/>
</dbReference>
<dbReference type="InterPro" id="IPR003808">
    <property type="entry name" value="Fe-S_metab-assoc_dom"/>
</dbReference>
<comment type="caution">
    <text evidence="11">The sequence shown here is derived from an EMBL/GenBank/DDBJ whole genome shotgun (WGS) entry which is preliminary data.</text>
</comment>
<keyword evidence="12" id="KW-1185">Reference proteome</keyword>
<dbReference type="Gene3D" id="3.40.50.10800">
    <property type="entry name" value="NadA-like"/>
    <property type="match status" value="3"/>
</dbReference>
<feature type="domain" description="Fe-S metabolism associated" evidence="10">
    <location>
        <begin position="74"/>
        <end position="194"/>
    </location>
</feature>
<evidence type="ECO:0000256" key="5">
    <source>
        <dbReference type="ARBA" id="ARBA00022642"/>
    </source>
</evidence>
<keyword evidence="6" id="KW-0808">Transferase</keyword>
<dbReference type="GO" id="GO:0009507">
    <property type="term" value="C:chloroplast"/>
    <property type="evidence" value="ECO:0007669"/>
    <property type="project" value="TreeGrafter"/>
</dbReference>
<organism evidence="11 12">
    <name type="scientific">Coccomyxa viridis</name>
    <dbReference type="NCBI Taxonomy" id="1274662"/>
    <lineage>
        <taxon>Eukaryota</taxon>
        <taxon>Viridiplantae</taxon>
        <taxon>Chlorophyta</taxon>
        <taxon>core chlorophytes</taxon>
        <taxon>Trebouxiophyceae</taxon>
        <taxon>Trebouxiophyceae incertae sedis</taxon>
        <taxon>Coccomyxaceae</taxon>
        <taxon>Coccomyxa</taxon>
    </lineage>
</organism>
<evidence type="ECO:0000256" key="4">
    <source>
        <dbReference type="ARBA" id="ARBA00022485"/>
    </source>
</evidence>
<dbReference type="InterPro" id="IPR003473">
    <property type="entry name" value="NadA"/>
</dbReference>
<accession>A0AAV1I7N3</accession>
<dbReference type="FunFam" id="3.40.50.10800:FF:000006">
    <property type="entry name" value="Quinolinate synthase, chloroplastic"/>
    <property type="match status" value="1"/>
</dbReference>
<comment type="pathway">
    <text evidence="2">Cofactor biosynthesis; NAD(+) biosynthesis; quinolinate from iminoaspartate: step 1/1.</text>
</comment>
<dbReference type="EMBL" id="CAUYUE010000008">
    <property type="protein sequence ID" value="CAK0783084.1"/>
    <property type="molecule type" value="Genomic_DNA"/>
</dbReference>
<evidence type="ECO:0000313" key="11">
    <source>
        <dbReference type="EMBL" id="CAK0783084.1"/>
    </source>
</evidence>
<keyword evidence="9" id="KW-0411">Iron-sulfur</keyword>
<evidence type="ECO:0000256" key="3">
    <source>
        <dbReference type="ARBA" id="ARBA00012669"/>
    </source>
</evidence>
<evidence type="ECO:0000256" key="2">
    <source>
        <dbReference type="ARBA" id="ARBA00005065"/>
    </source>
</evidence>
<reference evidence="11 12" key="1">
    <citation type="submission" date="2023-10" db="EMBL/GenBank/DDBJ databases">
        <authorList>
            <person name="Maclean D."/>
            <person name="Macfadyen A."/>
        </authorList>
    </citation>
    <scope>NUCLEOTIDE SEQUENCE [LARGE SCALE GENOMIC DNA]</scope>
</reference>
<dbReference type="Proteomes" id="UP001314263">
    <property type="component" value="Unassembled WGS sequence"/>
</dbReference>
<proteinExistence type="predicted"/>
<evidence type="ECO:0000259" key="10">
    <source>
        <dbReference type="Pfam" id="PF02657"/>
    </source>
</evidence>
<evidence type="ECO:0000256" key="8">
    <source>
        <dbReference type="ARBA" id="ARBA00023004"/>
    </source>
</evidence>
<protein>
    <recommendedName>
        <fullName evidence="3">quinolinate synthase</fullName>
        <ecNumber evidence="3">2.5.1.72</ecNumber>
    </recommendedName>
</protein>
<dbReference type="Pfam" id="PF02445">
    <property type="entry name" value="NadA"/>
    <property type="match status" value="1"/>
</dbReference>
<evidence type="ECO:0000256" key="6">
    <source>
        <dbReference type="ARBA" id="ARBA00022679"/>
    </source>
</evidence>
<keyword evidence="7" id="KW-0479">Metal-binding</keyword>
<keyword evidence="5" id="KW-0662">Pyridine nucleotide biosynthesis</keyword>
<dbReference type="Gene3D" id="3.90.1010.10">
    <property type="match status" value="1"/>
</dbReference>
<name>A0AAV1I7N3_9CHLO</name>
<dbReference type="GO" id="GO:0034628">
    <property type="term" value="P:'de novo' NAD+ biosynthetic process from L-aspartate"/>
    <property type="evidence" value="ECO:0007669"/>
    <property type="project" value="TreeGrafter"/>
</dbReference>
<dbReference type="Pfam" id="PF02657">
    <property type="entry name" value="SufE"/>
    <property type="match status" value="1"/>
</dbReference>
<evidence type="ECO:0000256" key="1">
    <source>
        <dbReference type="ARBA" id="ARBA00001966"/>
    </source>
</evidence>
<dbReference type="GO" id="GO:0008987">
    <property type="term" value="F:quinolinate synthetase A activity"/>
    <property type="evidence" value="ECO:0007669"/>
    <property type="project" value="InterPro"/>
</dbReference>
<dbReference type="SUPFAM" id="SSF82649">
    <property type="entry name" value="SufE/NifU"/>
    <property type="match status" value="1"/>
</dbReference>
<gene>
    <name evidence="11" type="ORF">CVIRNUC_006279</name>
</gene>